<dbReference type="OrthoDB" id="421517at2"/>
<comment type="caution">
    <text evidence="2">The sequence shown here is derived from an EMBL/GenBank/DDBJ whole genome shotgun (WGS) entry which is preliminary data.</text>
</comment>
<accession>A0A2A2TNJ2</accession>
<name>A0A2A2TNJ2_9CYAN</name>
<proteinExistence type="predicted"/>
<dbReference type="EMBL" id="NTFS01000027">
    <property type="protein sequence ID" value="PAX59977.1"/>
    <property type="molecule type" value="Genomic_DNA"/>
</dbReference>
<sequence>MLERLAVVLTFAMISQTVSLDSTNTNSSSSGYSTKTAVQLEDLEFLAQILQQHLRTNIPSGVLFGVKCAVKSDQLMILIQHPKSVVTDTQRVFTLLVQMLESLPAHQAQRVQLYLRQTGEKLPYAKQDVVIHEVSSQSQSKAEEFEIPVSAMFNSSSSLLNITAVVEEPFASSGEIHDCRVDKSAKSQSKFNPIVLFLGLFVTAIFGGVGYLLMSPCVLMTCKELQTAKELQGTFPQLVSNLKSEAELTQLEKQIANTVTDLQKIPGLSIHQQEVEKIRANLIGELQQINQINQALQIGTTATQKSRSFTTNIEELQLRSQLWRKAIAPLETIRPGSKLYIFSQLKLSIYRTGLQRVNVQLLAQGKWQQKINDSQAVAKAAIQRESTAKTFPELQQAQSTWQVVINALTGVPQTSPAYPEAQKLLVEYRPKLIAIRDRTAKLEQSTKNFAQAVTTAKLAEQYQKQNQWQQAVNNWQQALNSIRQVPAESPFYNQAVPLVEAYSIALQEAQAKSQSPTAIVTTDTTRTDLEKTCMGTVRVCNFTVDSRFINVRITPEYEQTLESNVTNVSQGQENNFQDVKKHLESLQKALEVIGDNANLAVLVFDAQGQQIFTHIPKIN</sequence>
<keyword evidence="1" id="KW-0472">Membrane</keyword>
<dbReference type="AlphaFoldDB" id="A0A2A2TNJ2"/>
<feature type="transmembrane region" description="Helical" evidence="1">
    <location>
        <begin position="194"/>
        <end position="214"/>
    </location>
</feature>
<evidence type="ECO:0000313" key="2">
    <source>
        <dbReference type="EMBL" id="PAX59977.1"/>
    </source>
</evidence>
<keyword evidence="1" id="KW-0812">Transmembrane</keyword>
<dbReference type="Proteomes" id="UP000218238">
    <property type="component" value="Unassembled WGS sequence"/>
</dbReference>
<protein>
    <submittedName>
        <fullName evidence="2">Uncharacterized protein</fullName>
    </submittedName>
</protein>
<organism evidence="2 3">
    <name type="scientific">Brunnivagina elsteri CCALA 953</name>
    <dbReference type="NCBI Taxonomy" id="987040"/>
    <lineage>
        <taxon>Bacteria</taxon>
        <taxon>Bacillati</taxon>
        <taxon>Cyanobacteriota</taxon>
        <taxon>Cyanophyceae</taxon>
        <taxon>Nostocales</taxon>
        <taxon>Calotrichaceae</taxon>
        <taxon>Brunnivagina</taxon>
    </lineage>
</organism>
<evidence type="ECO:0000256" key="1">
    <source>
        <dbReference type="SAM" id="Phobius"/>
    </source>
</evidence>
<evidence type="ECO:0000313" key="3">
    <source>
        <dbReference type="Proteomes" id="UP000218238"/>
    </source>
</evidence>
<reference evidence="2 3" key="1">
    <citation type="submission" date="2017-08" db="EMBL/GenBank/DDBJ databases">
        <title>Draft genome sequence of filamentous cyanobacterium Calothrix elsteri CCALA 953.</title>
        <authorList>
            <person name="Gagunashvili A.N."/>
            <person name="Elster J."/>
            <person name="Andresson O.S."/>
        </authorList>
    </citation>
    <scope>NUCLEOTIDE SEQUENCE [LARGE SCALE GENOMIC DNA]</scope>
    <source>
        <strain evidence="2 3">CCALA 953</strain>
    </source>
</reference>
<gene>
    <name evidence="2" type="ORF">CK510_04155</name>
</gene>
<keyword evidence="3" id="KW-1185">Reference proteome</keyword>
<keyword evidence="1" id="KW-1133">Transmembrane helix</keyword>